<dbReference type="Pfam" id="PF13358">
    <property type="entry name" value="DDE_3"/>
    <property type="match status" value="1"/>
</dbReference>
<dbReference type="Gene3D" id="3.30.420.10">
    <property type="entry name" value="Ribonuclease H-like superfamily/Ribonuclease H"/>
    <property type="match status" value="1"/>
</dbReference>
<evidence type="ECO:0000313" key="3">
    <source>
        <dbReference type="Proteomes" id="UP000499080"/>
    </source>
</evidence>
<organism evidence="2 3">
    <name type="scientific">Araneus ventricosus</name>
    <name type="common">Orbweaver spider</name>
    <name type="synonym">Epeira ventricosa</name>
    <dbReference type="NCBI Taxonomy" id="182803"/>
    <lineage>
        <taxon>Eukaryota</taxon>
        <taxon>Metazoa</taxon>
        <taxon>Ecdysozoa</taxon>
        <taxon>Arthropoda</taxon>
        <taxon>Chelicerata</taxon>
        <taxon>Arachnida</taxon>
        <taxon>Araneae</taxon>
        <taxon>Araneomorphae</taxon>
        <taxon>Entelegynae</taxon>
        <taxon>Araneoidea</taxon>
        <taxon>Araneidae</taxon>
        <taxon>Araneus</taxon>
    </lineage>
</organism>
<dbReference type="OrthoDB" id="4843387at2759"/>
<gene>
    <name evidence="2" type="ORF">AVEN_234378_1</name>
</gene>
<dbReference type="InterPro" id="IPR038717">
    <property type="entry name" value="Tc1-like_DDE_dom"/>
</dbReference>
<protein>
    <recommendedName>
        <fullName evidence="1">Tc1-like transposase DDE domain-containing protein</fullName>
    </recommendedName>
</protein>
<dbReference type="GO" id="GO:0003676">
    <property type="term" value="F:nucleic acid binding"/>
    <property type="evidence" value="ECO:0007669"/>
    <property type="project" value="InterPro"/>
</dbReference>
<dbReference type="AlphaFoldDB" id="A0A4Y2AAV6"/>
<comment type="caution">
    <text evidence="2">The sequence shown here is derived from an EMBL/GenBank/DDBJ whole genome shotgun (WGS) entry which is preliminary data.</text>
</comment>
<dbReference type="Proteomes" id="UP000499080">
    <property type="component" value="Unassembled WGS sequence"/>
</dbReference>
<sequence>MDWAGVSINNRTDLYIARNVALTAQRYRDEILRSIVVPYAAAIGDESILMADNSNPHRAWLVDNFVFDKGILRMDWPACFPDMNPIEHVWNILWRRESGRLSPPETIQQFESSFLQEWKRIPQPLIDNLIDSMPRRCATLLSVRLNHTPY</sequence>
<evidence type="ECO:0000313" key="2">
    <source>
        <dbReference type="EMBL" id="GBL76074.1"/>
    </source>
</evidence>
<feature type="domain" description="Tc1-like transposase DDE" evidence="1">
    <location>
        <begin position="23"/>
        <end position="96"/>
    </location>
</feature>
<name>A0A4Y2AAV6_ARAVE</name>
<dbReference type="InterPro" id="IPR036397">
    <property type="entry name" value="RNaseH_sf"/>
</dbReference>
<evidence type="ECO:0000259" key="1">
    <source>
        <dbReference type="Pfam" id="PF13358"/>
    </source>
</evidence>
<proteinExistence type="predicted"/>
<accession>A0A4Y2AAV6</accession>
<keyword evidence="3" id="KW-1185">Reference proteome</keyword>
<reference evidence="2 3" key="1">
    <citation type="journal article" date="2019" name="Sci. Rep.">
        <title>Orb-weaving spider Araneus ventricosus genome elucidates the spidroin gene catalogue.</title>
        <authorList>
            <person name="Kono N."/>
            <person name="Nakamura H."/>
            <person name="Ohtoshi R."/>
            <person name="Moran D.A.P."/>
            <person name="Shinohara A."/>
            <person name="Yoshida Y."/>
            <person name="Fujiwara M."/>
            <person name="Mori M."/>
            <person name="Tomita M."/>
            <person name="Arakawa K."/>
        </authorList>
    </citation>
    <scope>NUCLEOTIDE SEQUENCE [LARGE SCALE GENOMIC DNA]</scope>
</reference>
<dbReference type="EMBL" id="BGPR01000009">
    <property type="protein sequence ID" value="GBL76074.1"/>
    <property type="molecule type" value="Genomic_DNA"/>
</dbReference>